<dbReference type="EMBL" id="UINC01153099">
    <property type="protein sequence ID" value="SVD47631.1"/>
    <property type="molecule type" value="Genomic_DNA"/>
</dbReference>
<proteinExistence type="predicted"/>
<evidence type="ECO:0000313" key="1">
    <source>
        <dbReference type="EMBL" id="SVD47631.1"/>
    </source>
</evidence>
<feature type="non-terminal residue" evidence="1">
    <location>
        <position position="1"/>
    </location>
</feature>
<gene>
    <name evidence="1" type="ORF">METZ01_LOCUS400485</name>
</gene>
<evidence type="ECO:0008006" key="2">
    <source>
        <dbReference type="Google" id="ProtNLM"/>
    </source>
</evidence>
<dbReference type="AlphaFoldDB" id="A0A382VNY3"/>
<reference evidence="1" key="1">
    <citation type="submission" date="2018-05" db="EMBL/GenBank/DDBJ databases">
        <authorList>
            <person name="Lanie J.A."/>
            <person name="Ng W.-L."/>
            <person name="Kazmierczak K.M."/>
            <person name="Andrzejewski T.M."/>
            <person name="Davidsen T.M."/>
            <person name="Wayne K.J."/>
            <person name="Tettelin H."/>
            <person name="Glass J.I."/>
            <person name="Rusch D."/>
            <person name="Podicherti R."/>
            <person name="Tsui H.-C.T."/>
            <person name="Winkler M.E."/>
        </authorList>
    </citation>
    <scope>NUCLEOTIDE SEQUENCE</scope>
</reference>
<dbReference type="Gene3D" id="3.30.70.100">
    <property type="match status" value="1"/>
</dbReference>
<organism evidence="1">
    <name type="scientific">marine metagenome</name>
    <dbReference type="NCBI Taxonomy" id="408172"/>
    <lineage>
        <taxon>unclassified sequences</taxon>
        <taxon>metagenomes</taxon>
        <taxon>ecological metagenomes</taxon>
    </lineage>
</organism>
<sequence length="35" mass="4296">QTYNEHLLHVQFVETRWIPEVADFIEIDYKPYTEA</sequence>
<name>A0A382VNY3_9ZZZZ</name>
<accession>A0A382VNY3</accession>
<protein>
    <recommendedName>
        <fullName evidence="2">Stress-response A/B barrel domain-containing protein</fullName>
    </recommendedName>
</protein>